<dbReference type="GeneTree" id="ENSGT00390000001376"/>
<comment type="function">
    <text evidence="4">Subunit of STT3A-containing oligosaccharyl transferase (OST-A) complex that catalyzes the initial transfer of a defined glycan (Glc(3)Man(9)GlcNAc(2) in eukaryotes) from the lipid carrier dolichol-pyrophosphate to an asparagine residue within an Asn-X-Ser/Thr consensus motif in nascent polypeptide chains, the first step in protein N-glycosylation. N-glycosylation occurs cotranslationally and the complex associates with the Sec61 complex at the channel-forming translocon complex that mediates protein translocation across the endoplasmic reticulum (ER). Within the OST-A complex, acts as an adapter that anchors the OST-A complex to the Sec61 complex. May be involved in N-glycosylation of APP (amyloid-beta precursor protein). Can modulate gamma-secretase cleavage of APP by enhancing endoprotelysis of PSEN1.</text>
</comment>
<keyword evidence="4" id="KW-0472">Membrane</keyword>
<dbReference type="InterPro" id="IPR042416">
    <property type="entry name" value="OSTC"/>
</dbReference>
<feature type="transmembrane region" description="Helical" evidence="4">
    <location>
        <begin position="112"/>
        <end position="132"/>
    </location>
</feature>
<dbReference type="InParanoid" id="G3TVS8"/>
<comment type="caution">
    <text evidence="4">Lacks conserved residue(s) required for the propagation of feature annotation.</text>
</comment>
<protein>
    <recommendedName>
        <fullName evidence="4">Oligosaccharyltransferase complex subunit</fullName>
    </recommendedName>
</protein>
<dbReference type="STRING" id="9785.ENSLAFP00000019686"/>
<keyword evidence="6" id="KW-1185">Reference proteome</keyword>
<reference evidence="5" key="2">
    <citation type="submission" date="2025-08" db="UniProtKB">
        <authorList>
            <consortium name="Ensembl"/>
        </authorList>
    </citation>
    <scope>IDENTIFICATION</scope>
    <source>
        <strain evidence="5">Isolate ISIS603380</strain>
    </source>
</reference>
<reference evidence="5 6" key="1">
    <citation type="submission" date="2009-06" db="EMBL/GenBank/DDBJ databases">
        <title>The Genome Sequence of Loxodonta africana (African elephant).</title>
        <authorList>
            <person name="Di Palma F."/>
            <person name="Heiman D."/>
            <person name="Young S."/>
            <person name="Johnson J."/>
            <person name="Lander E.S."/>
            <person name="Lindblad-Toh K."/>
        </authorList>
    </citation>
    <scope>NUCLEOTIDE SEQUENCE [LARGE SCALE GENOMIC DNA]</scope>
    <source>
        <strain evidence="5 6">Isolate ISIS603380</strain>
    </source>
</reference>
<dbReference type="PANTHER" id="PTHR13160:SF9">
    <property type="entry name" value="OLIGOSACCHARYLTRANSFERASE COMPLEX SUBUNIT OSTC"/>
    <property type="match status" value="1"/>
</dbReference>
<evidence type="ECO:0000313" key="5">
    <source>
        <dbReference type="Ensembl" id="ENSLAFP00000019686.1"/>
    </source>
</evidence>
<accession>G3TVS8</accession>
<dbReference type="GO" id="GO:0008250">
    <property type="term" value="C:oligosaccharyltransferase complex"/>
    <property type="evidence" value="ECO:0007669"/>
    <property type="project" value="UniProtKB-UniRule"/>
</dbReference>
<comment type="subunit">
    <text evidence="4">Component of the oligosaccharyltransferase (OST) complex.</text>
</comment>
<name>G3TVS8_LOXAF</name>
<dbReference type="AlphaFoldDB" id="G3TVS8"/>
<comment type="subcellular location">
    <subcellularLocation>
        <location evidence="1">Endoplasmic reticulum</location>
    </subcellularLocation>
    <subcellularLocation>
        <location evidence="4">Membrane</location>
        <topology evidence="4">Multi-pass membrane protein</topology>
    </subcellularLocation>
</comment>
<keyword evidence="2" id="KW-0256">Endoplasmic reticulum</keyword>
<keyword evidence="4" id="KW-1133">Transmembrane helix</keyword>
<evidence type="ECO:0000313" key="6">
    <source>
        <dbReference type="Proteomes" id="UP000007646"/>
    </source>
</evidence>
<comment type="similarity">
    <text evidence="4">Belongs to the OSTC family.</text>
</comment>
<reference evidence="5" key="3">
    <citation type="submission" date="2025-09" db="UniProtKB">
        <authorList>
            <consortium name="Ensembl"/>
        </authorList>
    </citation>
    <scope>IDENTIFICATION</scope>
    <source>
        <strain evidence="5">Isolate ISIS603380</strain>
    </source>
</reference>
<evidence type="ECO:0000256" key="4">
    <source>
        <dbReference type="RuleBase" id="RU366060"/>
    </source>
</evidence>
<feature type="transmembrane region" description="Helical" evidence="4">
    <location>
        <begin position="31"/>
        <end position="52"/>
    </location>
</feature>
<dbReference type="HOGENOM" id="CLU_109136_1_0_1"/>
<dbReference type="eggNOG" id="KOG3356">
    <property type="taxonomic scope" value="Eukaryota"/>
</dbReference>
<proteinExistence type="inferred from homology"/>
<evidence type="ECO:0000256" key="1">
    <source>
        <dbReference type="ARBA" id="ARBA00004240"/>
    </source>
</evidence>
<evidence type="ECO:0000256" key="2">
    <source>
        <dbReference type="ARBA" id="ARBA00022824"/>
    </source>
</evidence>
<sequence>FESLYRSLFLALQCPNVKLKKLPWLHMPSAMTVRLVVASYFLITGGIIYDAIVEPPSAGSTTDERGHQRPVALLPYRVNEQYITEGLASSFLFTMGPGGGSNARNIPKLNGFLLFIGFVCVLLSFFMARVFMRMKLLGYLIG</sequence>
<evidence type="ECO:0000256" key="3">
    <source>
        <dbReference type="ARBA" id="ARBA00043952"/>
    </source>
</evidence>
<organism evidence="5 6">
    <name type="scientific">Loxodonta africana</name>
    <name type="common">African elephant</name>
    <dbReference type="NCBI Taxonomy" id="9785"/>
    <lineage>
        <taxon>Eukaryota</taxon>
        <taxon>Metazoa</taxon>
        <taxon>Chordata</taxon>
        <taxon>Craniata</taxon>
        <taxon>Vertebrata</taxon>
        <taxon>Euteleostomi</taxon>
        <taxon>Mammalia</taxon>
        <taxon>Eutheria</taxon>
        <taxon>Afrotheria</taxon>
        <taxon>Proboscidea</taxon>
        <taxon>Elephantidae</taxon>
        <taxon>Loxodonta</taxon>
    </lineage>
</organism>
<dbReference type="PANTHER" id="PTHR13160">
    <property type="entry name" value="OLIGOSACCHARYLTRANSFERASE COMPLEX SUBUNIT OSTC"/>
    <property type="match status" value="1"/>
</dbReference>
<dbReference type="Proteomes" id="UP000007646">
    <property type="component" value="Unassembled WGS sequence"/>
</dbReference>
<keyword evidence="4" id="KW-0812">Transmembrane</keyword>
<dbReference type="Ensembl" id="ENSLAFT00000035971.1">
    <property type="protein sequence ID" value="ENSLAFP00000019686.1"/>
    <property type="gene ID" value="ENSLAFG00000026507.1"/>
</dbReference>
<comment type="pathway">
    <text evidence="3">Protein modification.</text>
</comment>